<keyword evidence="5" id="KW-1185">Reference proteome</keyword>
<dbReference type="InterPro" id="IPR051061">
    <property type="entry name" value="Zinc_finger_trans_reg"/>
</dbReference>
<feature type="compositionally biased region" description="Basic residues" evidence="2">
    <location>
        <begin position="400"/>
        <end position="413"/>
    </location>
</feature>
<dbReference type="PROSITE" id="PS50157">
    <property type="entry name" value="ZINC_FINGER_C2H2_2"/>
    <property type="match status" value="1"/>
</dbReference>
<dbReference type="AlphaFoldDB" id="J8Q9R0"/>
<keyword evidence="1" id="KW-0479">Metal-binding</keyword>
<evidence type="ECO:0000259" key="3">
    <source>
        <dbReference type="PROSITE" id="PS50157"/>
    </source>
</evidence>
<dbReference type="PANTHER" id="PTHR46179">
    <property type="entry name" value="ZINC FINGER PROTEIN"/>
    <property type="match status" value="1"/>
</dbReference>
<name>J8Q9R0_SACAR</name>
<feature type="region of interest" description="Disordered" evidence="2">
    <location>
        <begin position="294"/>
        <end position="313"/>
    </location>
</feature>
<dbReference type="InterPro" id="IPR013087">
    <property type="entry name" value="Znf_C2H2_type"/>
</dbReference>
<comment type="caution">
    <text evidence="4">The sequence shown here is derived from an EMBL/GenBank/DDBJ whole genome shotgun (WGS) entry which is preliminary data.</text>
</comment>
<evidence type="ECO:0000313" key="4">
    <source>
        <dbReference type="EMBL" id="EJS44329.1"/>
    </source>
</evidence>
<feature type="region of interest" description="Disordered" evidence="2">
    <location>
        <begin position="341"/>
        <end position="440"/>
    </location>
</feature>
<dbReference type="GO" id="GO:0005634">
    <property type="term" value="C:nucleus"/>
    <property type="evidence" value="ECO:0007669"/>
    <property type="project" value="TreeGrafter"/>
</dbReference>
<proteinExistence type="predicted"/>
<evidence type="ECO:0000313" key="5">
    <source>
        <dbReference type="Proteomes" id="UP000006968"/>
    </source>
</evidence>
<sequence length="541" mass="60999">MASTELSLKRTLTDILEDELYHTSPVHNHLASHYQNYHPNTSITPYKLVNNNKENNGFTWGHQTQQNETSAASMPPQQTYHFPIFNKYADPTLTTTTSFTNNETTANDKQINNVHLIPNEIKAANETPLQKTVNLKNIMKVSDPYLPTRNTFNYDVKISNDFFDNGDNLYGNDEEVLFYEDNYNPKMQWSLQDNSAAINNEDARAIFNNEFDSDDDDISDDEEDEVEEEERLQQQNQQRGESLLPLDDTPISMFGAEQKMGRTKSTGHLFNEYSYVDSNTDGTTSVMLKNVSDEQRHENEGGDDDDDNDDNDLLEEDDLYDVSLLKNRRKQSFVLNKNTVGFERSSSPSTPANIPSNAASAKRKSIKSANIRSGTNSNNENSTVERIKKPGSAVSGSSTSRRKLINYTKRHLSSHSSPSSSKSTTTSPSAHASSLHASSSDGNNEIFTCQIMNLITAEPCGAQFSRSYDLTRHQNTIHAKRKIVFRCSECIKILGSEGYQKTFSRLDALTRHIKSKHEDLSQEQRQEVTKFAKANIGYVMG</sequence>
<dbReference type="GO" id="GO:0008270">
    <property type="term" value="F:zinc ion binding"/>
    <property type="evidence" value="ECO:0007669"/>
    <property type="project" value="UniProtKB-KW"/>
</dbReference>
<evidence type="ECO:0000256" key="1">
    <source>
        <dbReference type="PROSITE-ProRule" id="PRU00042"/>
    </source>
</evidence>
<keyword evidence="1" id="KW-0862">Zinc</keyword>
<dbReference type="PANTHER" id="PTHR46179:SF19">
    <property type="entry name" value="C2H2 FINGER DOMAIN TRANSCRIPTION FACTOR (EUROFUNG)-RELATED"/>
    <property type="match status" value="1"/>
</dbReference>
<accession>J8Q9R0</accession>
<feature type="compositionally biased region" description="Acidic residues" evidence="2">
    <location>
        <begin position="301"/>
        <end position="313"/>
    </location>
</feature>
<dbReference type="EMBL" id="ALIE01000037">
    <property type="protein sequence ID" value="EJS44329.1"/>
    <property type="molecule type" value="Genomic_DNA"/>
</dbReference>
<feature type="domain" description="C2H2-type" evidence="3">
    <location>
        <begin position="447"/>
        <end position="483"/>
    </location>
</feature>
<dbReference type="GO" id="GO:0006357">
    <property type="term" value="P:regulation of transcription by RNA polymerase II"/>
    <property type="evidence" value="ECO:0007669"/>
    <property type="project" value="TreeGrafter"/>
</dbReference>
<reference evidence="4 5" key="1">
    <citation type="journal article" date="2013" name="BMC Genomics">
        <title>High quality de novo sequencing and assembly of the Saccharomyces arboricolus genome.</title>
        <authorList>
            <person name="Liti G."/>
            <person name="Nguyen Ba A.N."/>
            <person name="Blythe M."/>
            <person name="Mueller C.A."/>
            <person name="Bergstroem A."/>
            <person name="Cubillos F.A."/>
            <person name="Dafhnis-Calas F."/>
            <person name="Khoshraftar S."/>
            <person name="Malla S."/>
            <person name="Mehta N."/>
            <person name="Siow C.C."/>
            <person name="Warringer J."/>
            <person name="Moses A.M."/>
            <person name="Louis E.J."/>
            <person name="Nieduszynski C.A."/>
        </authorList>
    </citation>
    <scope>NUCLEOTIDE SEQUENCE [LARGE SCALE GENOMIC DNA]</scope>
    <source>
        <strain evidence="5">H-6 / AS 2.3317 / CBS 10644</strain>
    </source>
</reference>
<protein>
    <submittedName>
        <fullName evidence="4">Rpn4p</fullName>
    </submittedName>
</protein>
<evidence type="ECO:0000256" key="2">
    <source>
        <dbReference type="SAM" id="MobiDB-lite"/>
    </source>
</evidence>
<organism evidence="4 5">
    <name type="scientific">Saccharomyces arboricola (strain H-6 / AS 2.3317 / CBS 10644)</name>
    <name type="common">Yeast</name>
    <dbReference type="NCBI Taxonomy" id="1160507"/>
    <lineage>
        <taxon>Eukaryota</taxon>
        <taxon>Fungi</taxon>
        <taxon>Dikarya</taxon>
        <taxon>Ascomycota</taxon>
        <taxon>Saccharomycotina</taxon>
        <taxon>Saccharomycetes</taxon>
        <taxon>Saccharomycetales</taxon>
        <taxon>Saccharomycetaceae</taxon>
        <taxon>Saccharomyces</taxon>
    </lineage>
</organism>
<feature type="compositionally biased region" description="Low complexity" evidence="2">
    <location>
        <begin position="414"/>
        <end position="440"/>
    </location>
</feature>
<feature type="compositionally biased region" description="Polar residues" evidence="2">
    <location>
        <begin position="372"/>
        <end position="382"/>
    </location>
</feature>
<dbReference type="Proteomes" id="UP000006968">
    <property type="component" value="Chromosome IV"/>
</dbReference>
<gene>
    <name evidence="4" type="ORF">SU7_0558</name>
</gene>
<feature type="compositionally biased region" description="Acidic residues" evidence="2">
    <location>
        <begin position="211"/>
        <end position="230"/>
    </location>
</feature>
<dbReference type="OrthoDB" id="7295497at2759"/>
<feature type="compositionally biased region" description="Polar residues" evidence="2">
    <location>
        <begin position="341"/>
        <end position="355"/>
    </location>
</feature>
<keyword evidence="1" id="KW-0863">Zinc-finger</keyword>
<dbReference type="HOGENOM" id="CLU_038620_0_0_1"/>
<dbReference type="Gene3D" id="3.30.160.60">
    <property type="entry name" value="Classic Zinc Finger"/>
    <property type="match status" value="1"/>
</dbReference>
<feature type="region of interest" description="Disordered" evidence="2">
    <location>
        <begin position="210"/>
        <end position="249"/>
    </location>
</feature>